<dbReference type="GO" id="GO:0044208">
    <property type="term" value="P:'de novo' AMP biosynthetic process"/>
    <property type="evidence" value="ECO:0007669"/>
    <property type="project" value="TreeGrafter"/>
</dbReference>
<dbReference type="Proteomes" id="UP000029725">
    <property type="component" value="Unassembled WGS sequence"/>
</dbReference>
<gene>
    <name evidence="3" type="ORF">DI09_1p250</name>
</gene>
<dbReference type="InterPro" id="IPR008948">
    <property type="entry name" value="L-Aspartase-like"/>
</dbReference>
<dbReference type="HOGENOM" id="CLU_030949_1_1_1"/>
<dbReference type="EMBL" id="JMKJ01000111">
    <property type="protein sequence ID" value="KGG52175.1"/>
    <property type="molecule type" value="Genomic_DNA"/>
</dbReference>
<evidence type="ECO:0000259" key="2">
    <source>
        <dbReference type="SMART" id="SM00998"/>
    </source>
</evidence>
<proteinExistence type="predicted"/>
<dbReference type="GO" id="GO:0070626">
    <property type="term" value="F:(S)-2-(5-amino-1-(5-phospho-D-ribosyl)imidazole-4-carboxamido) succinate lyase (fumarate-forming) activity"/>
    <property type="evidence" value="ECO:0007669"/>
    <property type="project" value="TreeGrafter"/>
</dbReference>
<dbReference type="PANTHER" id="PTHR43172">
    <property type="entry name" value="ADENYLOSUCCINATE LYASE"/>
    <property type="match status" value="1"/>
</dbReference>
<dbReference type="GO" id="GO:0005829">
    <property type="term" value="C:cytosol"/>
    <property type="evidence" value="ECO:0007669"/>
    <property type="project" value="TreeGrafter"/>
</dbReference>
<evidence type="ECO:0000256" key="1">
    <source>
        <dbReference type="ARBA" id="ARBA00023239"/>
    </source>
</evidence>
<protein>
    <recommendedName>
        <fullName evidence="2">Adenylosuccinate lyase C-terminal domain-containing protein</fullName>
    </recommendedName>
</protein>
<dbReference type="GO" id="GO:0004018">
    <property type="term" value="F:N6-(1,2-dicarboxyethyl)AMP AMP-lyase (fumarate-forming) activity"/>
    <property type="evidence" value="ECO:0007669"/>
    <property type="project" value="TreeGrafter"/>
</dbReference>
<keyword evidence="4" id="KW-1185">Reference proteome</keyword>
<dbReference type="InterPro" id="IPR022761">
    <property type="entry name" value="Fumarate_lyase_N"/>
</dbReference>
<dbReference type="RefSeq" id="XP_013238602.1">
    <property type="nucleotide sequence ID" value="XM_013383148.1"/>
</dbReference>
<sequence length="478" mass="53629">MQRLFSDNCKYSLWRQLWFNLAKAQYHCGVSCPGLTCTALDEMELHLLDPIDYDQVQSEEKRLKHDVMAHLSVWGSICPLAKPIMHLGATSCDITDNADCIIARNALKIILARLYGVIRCLRDFSMQWNAQPTLGYTHFQSAQLTTVGKRAATWLQDLVSDFTTISQKIDQCKMRGLKGTTGTQASFVFLFGGVGVPSNDTLQSIDQMENLFCSYSGFDRDRIYPVTGQTTPRKFDIEILAPLASLAATANKICTDIRLLAHSKQLEEQFSEFQVGSSAMAYKRNPIKSERCCSLSRHLMAITGNAYTTLANQWLERSLDDSASRRITIAESFLCADSILLLLFSIISNLQVYPEVLNSLIGKEFHFQATEAILMAVVKKGGDRQVAHEIIRSLSMEINQRRMSAHQYADGFEDETIPLLDRLKSHPYFAEADLSTITADLICGRASQQTTSYIQNTVDPILEKYQSLQSETPDPISI</sequence>
<dbReference type="Pfam" id="PF10397">
    <property type="entry name" value="ADSL_C"/>
    <property type="match status" value="1"/>
</dbReference>
<keyword evidence="1" id="KW-0456">Lyase</keyword>
<dbReference type="InterPro" id="IPR020557">
    <property type="entry name" value="Fumarate_lyase_CS"/>
</dbReference>
<dbReference type="AlphaFoldDB" id="A0A098VT64"/>
<evidence type="ECO:0000313" key="3">
    <source>
        <dbReference type="EMBL" id="KGG52175.1"/>
    </source>
</evidence>
<dbReference type="Gene3D" id="1.20.200.10">
    <property type="entry name" value="Fumarase/aspartase (Central domain)"/>
    <property type="match status" value="1"/>
</dbReference>
<name>A0A098VT64_9MICR</name>
<dbReference type="PANTHER" id="PTHR43172:SF1">
    <property type="entry name" value="ADENYLOSUCCINATE LYASE"/>
    <property type="match status" value="1"/>
</dbReference>
<feature type="domain" description="Adenylosuccinate lyase C-terminal" evidence="2">
    <location>
        <begin position="365"/>
        <end position="454"/>
    </location>
</feature>
<dbReference type="SMART" id="SM00998">
    <property type="entry name" value="ADSL_C"/>
    <property type="match status" value="1"/>
</dbReference>
<dbReference type="Gene3D" id="1.10.275.60">
    <property type="match status" value="1"/>
</dbReference>
<dbReference type="InterPro" id="IPR019468">
    <property type="entry name" value="AdenyloSucc_lyase_C"/>
</dbReference>
<dbReference type="VEuPathDB" id="MicrosporidiaDB:DI09_1p250"/>
<dbReference type="PROSITE" id="PS00163">
    <property type="entry name" value="FUMARATE_LYASES"/>
    <property type="match status" value="1"/>
</dbReference>
<dbReference type="PRINTS" id="PR00149">
    <property type="entry name" value="FUMRATELYASE"/>
</dbReference>
<dbReference type="SUPFAM" id="SSF48557">
    <property type="entry name" value="L-aspartase-like"/>
    <property type="match status" value="1"/>
</dbReference>
<dbReference type="Pfam" id="PF00206">
    <property type="entry name" value="Lyase_1"/>
    <property type="match status" value="1"/>
</dbReference>
<evidence type="ECO:0000313" key="4">
    <source>
        <dbReference type="Proteomes" id="UP000029725"/>
    </source>
</evidence>
<dbReference type="GeneID" id="25258913"/>
<comment type="caution">
    <text evidence="3">The sequence shown here is derived from an EMBL/GenBank/DDBJ whole genome shotgun (WGS) entry which is preliminary data.</text>
</comment>
<dbReference type="OrthoDB" id="406045at2759"/>
<organism evidence="3 4">
    <name type="scientific">Mitosporidium daphniae</name>
    <dbReference type="NCBI Taxonomy" id="1485682"/>
    <lineage>
        <taxon>Eukaryota</taxon>
        <taxon>Fungi</taxon>
        <taxon>Fungi incertae sedis</taxon>
        <taxon>Microsporidia</taxon>
        <taxon>Mitosporidium</taxon>
    </lineage>
</organism>
<reference evidence="3 4" key="1">
    <citation type="submission" date="2014-04" db="EMBL/GenBank/DDBJ databases">
        <title>A new species of microsporidia sheds light on the evolution of extreme parasitism.</title>
        <authorList>
            <person name="Haag K.L."/>
            <person name="James T.Y."/>
            <person name="Larsson R."/>
            <person name="Schaer T.M."/>
            <person name="Refardt D."/>
            <person name="Pombert J.-F."/>
            <person name="Ebert D."/>
        </authorList>
    </citation>
    <scope>NUCLEOTIDE SEQUENCE [LARGE SCALE GENOMIC DNA]</scope>
    <source>
        <strain evidence="3 4">UGP3</strain>
        <tissue evidence="3">Spores</tissue>
    </source>
</reference>
<dbReference type="InterPro" id="IPR000362">
    <property type="entry name" value="Fumarate_lyase_fam"/>
</dbReference>
<accession>A0A098VT64</accession>
<dbReference type="Gene3D" id="1.10.40.30">
    <property type="entry name" value="Fumarase/aspartase (C-terminal domain)"/>
    <property type="match status" value="1"/>
</dbReference>